<evidence type="ECO:0000313" key="1">
    <source>
        <dbReference type="EMBL" id="CAH1985200.1"/>
    </source>
</evidence>
<accession>A0A9P0KXW0</accession>
<proteinExistence type="predicted"/>
<comment type="caution">
    <text evidence="1">The sequence shown here is derived from an EMBL/GenBank/DDBJ whole genome shotgun (WGS) entry which is preliminary data.</text>
</comment>
<dbReference type="AlphaFoldDB" id="A0A9P0KXW0"/>
<evidence type="ECO:0000313" key="2">
    <source>
        <dbReference type="Proteomes" id="UP001152888"/>
    </source>
</evidence>
<name>A0A9P0KXW0_ACAOB</name>
<protein>
    <submittedName>
        <fullName evidence="1">Uncharacterized protein</fullName>
    </submittedName>
</protein>
<dbReference type="EMBL" id="CAKOFQ010006972">
    <property type="protein sequence ID" value="CAH1985200.1"/>
    <property type="molecule type" value="Genomic_DNA"/>
</dbReference>
<reference evidence="1" key="1">
    <citation type="submission" date="2022-03" db="EMBL/GenBank/DDBJ databases">
        <authorList>
            <person name="Sayadi A."/>
        </authorList>
    </citation>
    <scope>NUCLEOTIDE SEQUENCE</scope>
</reference>
<keyword evidence="2" id="KW-1185">Reference proteome</keyword>
<dbReference type="Proteomes" id="UP001152888">
    <property type="component" value="Unassembled WGS sequence"/>
</dbReference>
<gene>
    <name evidence="1" type="ORF">ACAOBT_LOCUS16530</name>
</gene>
<sequence length="43" mass="5043">MVDVPYLFVTHIECCGLQIRISPSHFTMSIRIRNTHTPARRMN</sequence>
<organism evidence="1 2">
    <name type="scientific">Acanthoscelides obtectus</name>
    <name type="common">Bean weevil</name>
    <name type="synonym">Bruchus obtectus</name>
    <dbReference type="NCBI Taxonomy" id="200917"/>
    <lineage>
        <taxon>Eukaryota</taxon>
        <taxon>Metazoa</taxon>
        <taxon>Ecdysozoa</taxon>
        <taxon>Arthropoda</taxon>
        <taxon>Hexapoda</taxon>
        <taxon>Insecta</taxon>
        <taxon>Pterygota</taxon>
        <taxon>Neoptera</taxon>
        <taxon>Endopterygota</taxon>
        <taxon>Coleoptera</taxon>
        <taxon>Polyphaga</taxon>
        <taxon>Cucujiformia</taxon>
        <taxon>Chrysomeloidea</taxon>
        <taxon>Chrysomelidae</taxon>
        <taxon>Bruchinae</taxon>
        <taxon>Bruchini</taxon>
        <taxon>Acanthoscelides</taxon>
    </lineage>
</organism>